<feature type="region of interest" description="Disordered" evidence="7">
    <location>
        <begin position="31"/>
        <end position="130"/>
    </location>
</feature>
<dbReference type="GO" id="GO:0005886">
    <property type="term" value="C:plasma membrane"/>
    <property type="evidence" value="ECO:0007669"/>
    <property type="project" value="TreeGrafter"/>
</dbReference>
<dbReference type="GO" id="GO:2000391">
    <property type="term" value="P:positive regulation of neutrophil extravasation"/>
    <property type="evidence" value="ECO:0007669"/>
    <property type="project" value="TreeGrafter"/>
</dbReference>
<evidence type="ECO:0000256" key="7">
    <source>
        <dbReference type="SAM" id="MobiDB-lite"/>
    </source>
</evidence>
<accession>A0A6J0T6H2</accession>
<evidence type="ECO:0000256" key="8">
    <source>
        <dbReference type="SAM" id="Phobius"/>
    </source>
</evidence>
<dbReference type="CTD" id="7499"/>
<keyword evidence="10" id="KW-1185">Reference proteome</keyword>
<dbReference type="RefSeq" id="XP_020642625.2">
    <property type="nucleotide sequence ID" value="XM_020786966.2"/>
</dbReference>
<dbReference type="Proteomes" id="UP001652642">
    <property type="component" value="Chromosome 3"/>
</dbReference>
<dbReference type="KEGG" id="pvt:110075575"/>
<dbReference type="OrthoDB" id="9049238at2759"/>
<keyword evidence="6 8" id="KW-0472">Membrane</keyword>
<evidence type="ECO:0000256" key="3">
    <source>
        <dbReference type="ARBA" id="ARBA00022692"/>
    </source>
</evidence>
<comment type="subcellular location">
    <subcellularLocation>
        <location evidence="1">Membrane</location>
        <topology evidence="1">Single-pass type I membrane protein</topology>
    </subcellularLocation>
</comment>
<feature type="chain" id="PRO_5047040378" evidence="9">
    <location>
        <begin position="21"/>
        <end position="170"/>
    </location>
</feature>
<dbReference type="InterPro" id="IPR022078">
    <property type="entry name" value="CD99L2"/>
</dbReference>
<dbReference type="PANTHER" id="PTHR15076">
    <property type="entry name" value="CD99/MIC2 PROTEIN RELATED"/>
    <property type="match status" value="1"/>
</dbReference>
<organism evidence="10 11">
    <name type="scientific">Pogona vitticeps</name>
    <name type="common">central bearded dragon</name>
    <dbReference type="NCBI Taxonomy" id="103695"/>
    <lineage>
        <taxon>Eukaryota</taxon>
        <taxon>Metazoa</taxon>
        <taxon>Chordata</taxon>
        <taxon>Craniata</taxon>
        <taxon>Vertebrata</taxon>
        <taxon>Euteleostomi</taxon>
        <taxon>Lepidosauria</taxon>
        <taxon>Squamata</taxon>
        <taxon>Bifurcata</taxon>
        <taxon>Unidentata</taxon>
        <taxon>Episquamata</taxon>
        <taxon>Toxicofera</taxon>
        <taxon>Iguania</taxon>
        <taxon>Acrodonta</taxon>
        <taxon>Agamidae</taxon>
        <taxon>Amphibolurinae</taxon>
        <taxon>Pogona</taxon>
    </lineage>
</organism>
<dbReference type="InParanoid" id="A0A6J0T6H2"/>
<evidence type="ECO:0000256" key="9">
    <source>
        <dbReference type="SAM" id="SignalP"/>
    </source>
</evidence>
<feature type="transmembrane region" description="Helical" evidence="8">
    <location>
        <begin position="133"/>
        <end position="155"/>
    </location>
</feature>
<keyword evidence="4 9" id="KW-0732">Signal</keyword>
<comment type="similarity">
    <text evidence="2">Belongs to the CD99 family.</text>
</comment>
<feature type="compositionally biased region" description="Basic and acidic residues" evidence="7">
    <location>
        <begin position="82"/>
        <end position="96"/>
    </location>
</feature>
<keyword evidence="5 8" id="KW-1133">Transmembrane helix</keyword>
<name>A0A6J0T6H2_9SAUR</name>
<evidence type="ECO:0000256" key="1">
    <source>
        <dbReference type="ARBA" id="ARBA00004479"/>
    </source>
</evidence>
<keyword evidence="3 8" id="KW-0812">Transmembrane</keyword>
<reference evidence="11" key="1">
    <citation type="submission" date="2025-08" db="UniProtKB">
        <authorList>
            <consortium name="RefSeq"/>
        </authorList>
    </citation>
    <scope>IDENTIFICATION</scope>
</reference>
<dbReference type="GeneID" id="110075575"/>
<dbReference type="AlphaFoldDB" id="A0A6J0T6H2"/>
<feature type="signal peptide" evidence="9">
    <location>
        <begin position="1"/>
        <end position="20"/>
    </location>
</feature>
<evidence type="ECO:0000256" key="5">
    <source>
        <dbReference type="ARBA" id="ARBA00022989"/>
    </source>
</evidence>
<evidence type="ECO:0000313" key="11">
    <source>
        <dbReference type="RefSeq" id="XP_020642625.2"/>
    </source>
</evidence>
<evidence type="ECO:0000256" key="4">
    <source>
        <dbReference type="ARBA" id="ARBA00022729"/>
    </source>
</evidence>
<feature type="compositionally biased region" description="Polar residues" evidence="7">
    <location>
        <begin position="121"/>
        <end position="130"/>
    </location>
</feature>
<evidence type="ECO:0000256" key="6">
    <source>
        <dbReference type="ARBA" id="ARBA00023136"/>
    </source>
</evidence>
<sequence>MVKLAAVLCYVGGFLLTAAAGDGDFELADALDPGLPTRRPNPATKKPPIGGTRPRPQLYPDLRPYSDDHGNGGGNPRPNMYPDHKPQSGDHGKDGDFTDLDLNDGKPLPPSGGRDHIESHGGNTVDSSSTAQITSPVVAVVVLLCAGAVFGYTAYKQKRYCFKSRGGPVV</sequence>
<protein>
    <submittedName>
        <fullName evidence="11">Glycoprotein Xg</fullName>
    </submittedName>
</protein>
<dbReference type="GO" id="GO:0072683">
    <property type="term" value="P:T cell extravasation"/>
    <property type="evidence" value="ECO:0007669"/>
    <property type="project" value="TreeGrafter"/>
</dbReference>
<gene>
    <name evidence="11" type="primary">XG</name>
</gene>
<evidence type="ECO:0000256" key="2">
    <source>
        <dbReference type="ARBA" id="ARBA00008763"/>
    </source>
</evidence>
<proteinExistence type="inferred from homology"/>
<dbReference type="GO" id="GO:0034109">
    <property type="term" value="P:homotypic cell-cell adhesion"/>
    <property type="evidence" value="ECO:0007669"/>
    <property type="project" value="TreeGrafter"/>
</dbReference>
<dbReference type="PANTHER" id="PTHR15076:SF4">
    <property type="entry name" value="GLYCOPROTEIN XG"/>
    <property type="match status" value="1"/>
</dbReference>
<evidence type="ECO:0000313" key="10">
    <source>
        <dbReference type="Proteomes" id="UP001652642"/>
    </source>
</evidence>